<sequence length="101" mass="11668">MIKISFDLGHPAHYLAFRNVLLNSDNLGFEPLIFIQEKESLKDLLIEQNLNFLIRTNKQTTLSRISLLPRDILYIRKAMKERDIVSNFGKVSIVGSWAAKH</sequence>
<accession>X0YPE2</accession>
<dbReference type="EMBL" id="BART01006118">
    <property type="protein sequence ID" value="GAG58050.1"/>
    <property type="molecule type" value="Genomic_DNA"/>
</dbReference>
<gene>
    <name evidence="1" type="ORF">S01H4_13918</name>
</gene>
<organism evidence="1">
    <name type="scientific">marine sediment metagenome</name>
    <dbReference type="NCBI Taxonomy" id="412755"/>
    <lineage>
        <taxon>unclassified sequences</taxon>
        <taxon>metagenomes</taxon>
        <taxon>ecological metagenomes</taxon>
    </lineage>
</organism>
<name>X0YPE2_9ZZZZ</name>
<reference evidence="1" key="1">
    <citation type="journal article" date="2014" name="Front. Microbiol.">
        <title>High frequency of phylogenetically diverse reductive dehalogenase-homologous genes in deep subseafloor sedimentary metagenomes.</title>
        <authorList>
            <person name="Kawai M."/>
            <person name="Futagami T."/>
            <person name="Toyoda A."/>
            <person name="Takaki Y."/>
            <person name="Nishi S."/>
            <person name="Hori S."/>
            <person name="Arai W."/>
            <person name="Tsubouchi T."/>
            <person name="Morono Y."/>
            <person name="Uchiyama I."/>
            <person name="Ito T."/>
            <person name="Fujiyama A."/>
            <person name="Inagaki F."/>
            <person name="Takami H."/>
        </authorList>
    </citation>
    <scope>NUCLEOTIDE SEQUENCE</scope>
    <source>
        <strain evidence="1">Expedition CK06-06</strain>
    </source>
</reference>
<dbReference type="AlphaFoldDB" id="X0YPE2"/>
<comment type="caution">
    <text evidence="1">The sequence shown here is derived from an EMBL/GenBank/DDBJ whole genome shotgun (WGS) entry which is preliminary data.</text>
</comment>
<evidence type="ECO:0000313" key="1">
    <source>
        <dbReference type="EMBL" id="GAG58050.1"/>
    </source>
</evidence>
<proteinExistence type="predicted"/>
<protein>
    <submittedName>
        <fullName evidence="1">Uncharacterized protein</fullName>
    </submittedName>
</protein>